<evidence type="ECO:0000313" key="1">
    <source>
        <dbReference type="EMBL" id="KAL1901812.1"/>
    </source>
</evidence>
<keyword evidence="2" id="KW-1185">Reference proteome</keyword>
<organism evidence="1 2">
    <name type="scientific">Sporothrix stenoceras</name>
    <dbReference type="NCBI Taxonomy" id="5173"/>
    <lineage>
        <taxon>Eukaryota</taxon>
        <taxon>Fungi</taxon>
        <taxon>Dikarya</taxon>
        <taxon>Ascomycota</taxon>
        <taxon>Pezizomycotina</taxon>
        <taxon>Sordariomycetes</taxon>
        <taxon>Sordariomycetidae</taxon>
        <taxon>Ophiostomatales</taxon>
        <taxon>Ophiostomataceae</taxon>
        <taxon>Sporothrix</taxon>
    </lineage>
</organism>
<sequence length="159" mass="17349">MSDLLLITAGPFQFLARLETEAAPKTVAAFRQLLPYRQKLIHVRWSGEAVWVPLGDLDFGVPFENHTSHPAPGHFLLYPGGHSETELLLSYGGTAFASKMGPLAGNHFLTIVGGNEQLRALGERVLWEGAQDVTFEVADETSIARLSSLHSQARSPSKL</sequence>
<dbReference type="EMBL" id="JAWCUI010000006">
    <property type="protein sequence ID" value="KAL1901812.1"/>
    <property type="molecule type" value="Genomic_DNA"/>
</dbReference>
<dbReference type="Proteomes" id="UP001583186">
    <property type="component" value="Unassembled WGS sequence"/>
</dbReference>
<reference evidence="1 2" key="1">
    <citation type="journal article" date="2024" name="IMA Fungus">
        <title>IMA Genome - F19 : A genome assembly and annotation guide to empower mycologists, including annotated draft genome sequences of Ceratocystis pirilliformis, Diaporthe australafricana, Fusarium ophioides, Paecilomyces lecythidis, and Sporothrix stenoceras.</title>
        <authorList>
            <person name="Aylward J."/>
            <person name="Wilson A.M."/>
            <person name="Visagie C.M."/>
            <person name="Spraker J."/>
            <person name="Barnes I."/>
            <person name="Buitendag C."/>
            <person name="Ceriani C."/>
            <person name="Del Mar Angel L."/>
            <person name="du Plessis D."/>
            <person name="Fuchs T."/>
            <person name="Gasser K."/>
            <person name="Kramer D."/>
            <person name="Li W."/>
            <person name="Munsamy K."/>
            <person name="Piso A."/>
            <person name="Price J.L."/>
            <person name="Sonnekus B."/>
            <person name="Thomas C."/>
            <person name="van der Nest A."/>
            <person name="van Dijk A."/>
            <person name="van Heerden A."/>
            <person name="van Vuuren N."/>
            <person name="Yilmaz N."/>
            <person name="Duong T.A."/>
            <person name="van der Merwe N.A."/>
            <person name="Wingfield M.J."/>
            <person name="Wingfield B.D."/>
        </authorList>
    </citation>
    <scope>NUCLEOTIDE SEQUENCE [LARGE SCALE GENOMIC DNA]</scope>
    <source>
        <strain evidence="1 2">CMW 5346</strain>
    </source>
</reference>
<accession>A0ABR3ZNQ0</accession>
<evidence type="ECO:0008006" key="3">
    <source>
        <dbReference type="Google" id="ProtNLM"/>
    </source>
</evidence>
<protein>
    <recommendedName>
        <fullName evidence="3">Cyclophilin-like superfamily protein</fullName>
    </recommendedName>
</protein>
<dbReference type="Pfam" id="PF12903">
    <property type="entry name" value="DUF3830"/>
    <property type="match status" value="1"/>
</dbReference>
<comment type="caution">
    <text evidence="1">The sequence shown here is derived from an EMBL/GenBank/DDBJ whole genome shotgun (WGS) entry which is preliminary data.</text>
</comment>
<dbReference type="InterPro" id="IPR024532">
    <property type="entry name" value="DUF3830"/>
</dbReference>
<proteinExistence type="predicted"/>
<evidence type="ECO:0000313" key="2">
    <source>
        <dbReference type="Proteomes" id="UP001583186"/>
    </source>
</evidence>
<name>A0ABR3ZNQ0_9PEZI</name>
<gene>
    <name evidence="1" type="ORF">Sste5346_001515</name>
</gene>
<dbReference type="Gene3D" id="2.40.100.20">
    <property type="match status" value="1"/>
</dbReference>